<reference evidence="2" key="1">
    <citation type="submission" date="2021-06" db="EMBL/GenBank/DDBJ databases">
        <authorList>
            <person name="Kallberg Y."/>
            <person name="Tangrot J."/>
            <person name="Rosling A."/>
        </authorList>
    </citation>
    <scope>NUCLEOTIDE SEQUENCE</scope>
    <source>
        <strain evidence="2">MA453B</strain>
    </source>
</reference>
<accession>A0A9N9C1R0</accession>
<proteinExistence type="predicted"/>
<dbReference type="EMBL" id="CAJVPY010003238">
    <property type="protein sequence ID" value="CAG8585740.1"/>
    <property type="molecule type" value="Genomic_DNA"/>
</dbReference>
<dbReference type="Proteomes" id="UP000789405">
    <property type="component" value="Unassembled WGS sequence"/>
</dbReference>
<keyword evidence="3" id="KW-1185">Reference proteome</keyword>
<organism evidence="2 3">
    <name type="scientific">Dentiscutata erythropus</name>
    <dbReference type="NCBI Taxonomy" id="1348616"/>
    <lineage>
        <taxon>Eukaryota</taxon>
        <taxon>Fungi</taxon>
        <taxon>Fungi incertae sedis</taxon>
        <taxon>Mucoromycota</taxon>
        <taxon>Glomeromycotina</taxon>
        <taxon>Glomeromycetes</taxon>
        <taxon>Diversisporales</taxon>
        <taxon>Gigasporaceae</taxon>
        <taxon>Dentiscutata</taxon>
    </lineage>
</organism>
<comment type="caution">
    <text evidence="2">The sequence shown here is derived from an EMBL/GenBank/DDBJ whole genome shotgun (WGS) entry which is preliminary data.</text>
</comment>
<sequence length="58" mass="6501">MEETKKQKNPPSPSPTPVSISKTVTRLKNMHGKAQTVNDRLIKLKETVTGKDQIITKQ</sequence>
<evidence type="ECO:0000313" key="3">
    <source>
        <dbReference type="Proteomes" id="UP000789405"/>
    </source>
</evidence>
<feature type="non-terminal residue" evidence="2">
    <location>
        <position position="58"/>
    </location>
</feature>
<feature type="region of interest" description="Disordered" evidence="1">
    <location>
        <begin position="1"/>
        <end position="20"/>
    </location>
</feature>
<evidence type="ECO:0000256" key="1">
    <source>
        <dbReference type="SAM" id="MobiDB-lite"/>
    </source>
</evidence>
<gene>
    <name evidence="2" type="ORF">DERYTH_LOCUS6916</name>
</gene>
<name>A0A9N9C1R0_9GLOM</name>
<dbReference type="AlphaFoldDB" id="A0A9N9C1R0"/>
<evidence type="ECO:0000313" key="2">
    <source>
        <dbReference type="EMBL" id="CAG8585740.1"/>
    </source>
</evidence>
<protein>
    <submittedName>
        <fullName evidence="2">22851_t:CDS:1</fullName>
    </submittedName>
</protein>